<protein>
    <recommendedName>
        <fullName evidence="4">Rad50/SbcC-type AAA domain-containing protein</fullName>
    </recommendedName>
</protein>
<feature type="region of interest" description="Disordered" evidence="1">
    <location>
        <begin position="87"/>
        <end position="116"/>
    </location>
</feature>
<name>A0ABN5MB32_9RHOB</name>
<feature type="compositionally biased region" description="Basic and acidic residues" evidence="1">
    <location>
        <begin position="87"/>
        <end position="105"/>
    </location>
</feature>
<evidence type="ECO:0008006" key="4">
    <source>
        <dbReference type="Google" id="ProtNLM"/>
    </source>
</evidence>
<proteinExistence type="predicted"/>
<accession>A0ABN5MB32</accession>
<evidence type="ECO:0000313" key="3">
    <source>
        <dbReference type="Proteomes" id="UP000249922"/>
    </source>
</evidence>
<dbReference type="Proteomes" id="UP000249922">
    <property type="component" value="Chromosome"/>
</dbReference>
<gene>
    <name evidence="2" type="ORF">DPM13_00530</name>
</gene>
<evidence type="ECO:0000313" key="2">
    <source>
        <dbReference type="EMBL" id="AWX92289.1"/>
    </source>
</evidence>
<evidence type="ECO:0000256" key="1">
    <source>
        <dbReference type="SAM" id="MobiDB-lite"/>
    </source>
</evidence>
<dbReference type="EMBL" id="CP030239">
    <property type="protein sequence ID" value="AWX92289.1"/>
    <property type="molecule type" value="Genomic_DNA"/>
</dbReference>
<keyword evidence="3" id="KW-1185">Reference proteome</keyword>
<organism evidence="2 3">
    <name type="scientific">Paracoccus mutanolyticus</name>
    <dbReference type="NCBI Taxonomy" id="1499308"/>
    <lineage>
        <taxon>Bacteria</taxon>
        <taxon>Pseudomonadati</taxon>
        <taxon>Pseudomonadota</taxon>
        <taxon>Alphaproteobacteria</taxon>
        <taxon>Rhodobacterales</taxon>
        <taxon>Paracoccaceae</taxon>
        <taxon>Paracoccus</taxon>
    </lineage>
</organism>
<reference evidence="2 3" key="1">
    <citation type="submission" date="2018-06" db="EMBL/GenBank/DDBJ databases">
        <title>Complete genome sequence of Paracoccus mutanolyticus strain RSP-02 isolated from cellulosic waste.</title>
        <authorList>
            <person name="Amrutha R.N."/>
            <person name="Shrivastav A."/>
            <person name="Buddana S.K."/>
            <person name="Deshpande U."/>
            <person name="Prakasham R.S."/>
        </authorList>
    </citation>
    <scope>NUCLEOTIDE SEQUENCE [LARGE SCALE GENOMIC DNA]</scope>
    <source>
        <strain evidence="2 3">RSP-02</strain>
    </source>
</reference>
<sequence length="116" mass="13117">MLCEPNEFGKSTFFDALHALFFERHRATRSAVKALWLRRRSSSISFASCLAVPRSLRPSRSGHVNVALLRERSMNVAAVQPIGLAIEKRRGQNDRHDSAEEDERHLRAKGSMTSAR</sequence>